<dbReference type="Pfam" id="PF03349">
    <property type="entry name" value="Toluene_X"/>
    <property type="match status" value="1"/>
</dbReference>
<keyword evidence="5" id="KW-0732">Signal</keyword>
<evidence type="ECO:0000256" key="7">
    <source>
        <dbReference type="ARBA" id="ARBA00023237"/>
    </source>
</evidence>
<dbReference type="InterPro" id="IPR005017">
    <property type="entry name" value="OMPP1/FadL/TodX"/>
</dbReference>
<dbReference type="Gene3D" id="2.40.160.60">
    <property type="entry name" value="Outer membrane protein transport protein (OMPP1/FadL/TodX)"/>
    <property type="match status" value="1"/>
</dbReference>
<dbReference type="GO" id="GO:0015483">
    <property type="term" value="F:long-chain fatty acid transporting porin activity"/>
    <property type="evidence" value="ECO:0007669"/>
    <property type="project" value="TreeGrafter"/>
</dbReference>
<comment type="subcellular location">
    <subcellularLocation>
        <location evidence="1">Cell outer membrane</location>
        <topology evidence="1">Multi-pass membrane protein</topology>
    </subcellularLocation>
</comment>
<keyword evidence="7" id="KW-0998">Cell outer membrane</keyword>
<dbReference type="SUPFAM" id="SSF56935">
    <property type="entry name" value="Porins"/>
    <property type="match status" value="1"/>
</dbReference>
<keyword evidence="9" id="KW-1185">Reference proteome</keyword>
<evidence type="ECO:0000256" key="6">
    <source>
        <dbReference type="ARBA" id="ARBA00023136"/>
    </source>
</evidence>
<accession>A0A6B3L9G9</accession>
<comment type="similarity">
    <text evidence="2">Belongs to the OmpP1/FadL family.</text>
</comment>
<name>A0A6B3L9G9_9BACT</name>
<dbReference type="RefSeq" id="WP_164363310.1">
    <property type="nucleotide sequence ID" value="NZ_CP066776.1"/>
</dbReference>
<dbReference type="AlphaFoldDB" id="A0A6B3L9G9"/>
<organism evidence="8 9">
    <name type="scientific">Sulfuriroseicoccus oceanibius</name>
    <dbReference type="NCBI Taxonomy" id="2707525"/>
    <lineage>
        <taxon>Bacteria</taxon>
        <taxon>Pseudomonadati</taxon>
        <taxon>Verrucomicrobiota</taxon>
        <taxon>Verrucomicrobiia</taxon>
        <taxon>Verrucomicrobiales</taxon>
        <taxon>Verrucomicrobiaceae</taxon>
        <taxon>Sulfuriroseicoccus</taxon>
    </lineage>
</organism>
<evidence type="ECO:0000313" key="8">
    <source>
        <dbReference type="EMBL" id="QQL45643.1"/>
    </source>
</evidence>
<sequence length="401" mass="42615">MNYKSVGSALTVMGLGLVTQAYATNGVNLIGIGPVSRAQGGTGVAAPQDAVSAVFSNPAAMCISESCSSPQVDLSLTTFMPSTSAKMSMGPMTFEGDSDSELYYIPALGVSLPVGGESTRWRAGMAIYGISGLGVDYEDTAISSVIPFDFTELQIMKMAPSVAYSVTPDLSIGASVHVNYASLEIGSSTLPTGKNDASDWAMGVQLGATWTVTPSVTLGVTYITEQENSYSDIMPEFGMMGPTGALTDFDLSLPQQVGVGVAWTGLEDRLTLSTDGRWVNWADADGYSDFGWEDQWTVGVGAQYEVIDNKLTVRAGYNYGKNPLRTQSFNQDVMSIIGFPAIVEHHLGLGLGYQINKDFVVNIAWVHAFENTMSSATPDGMASIESSLSEDTIDVGLTWRF</sequence>
<evidence type="ECO:0000256" key="1">
    <source>
        <dbReference type="ARBA" id="ARBA00004571"/>
    </source>
</evidence>
<proteinExistence type="inferred from homology"/>
<gene>
    <name evidence="8" type="ORF">G3M56_003370</name>
</gene>
<dbReference type="PANTHER" id="PTHR35093">
    <property type="entry name" value="OUTER MEMBRANE PROTEIN NMB0088-RELATED"/>
    <property type="match status" value="1"/>
</dbReference>
<reference evidence="8 9" key="1">
    <citation type="submission" date="2020-12" db="EMBL/GenBank/DDBJ databases">
        <title>Sulforoseuscoccus oceanibium gen. nov., sp. nov., a representative of the phylum Verrucomicrobia with special cytoplasmic membrane, and proposal of Sulforoseuscoccusaceae fam. nov.</title>
        <authorList>
            <person name="Xi F."/>
        </authorList>
    </citation>
    <scope>NUCLEOTIDE SEQUENCE [LARGE SCALE GENOMIC DNA]</scope>
    <source>
        <strain evidence="8 9">T37</strain>
    </source>
</reference>
<evidence type="ECO:0000256" key="4">
    <source>
        <dbReference type="ARBA" id="ARBA00022692"/>
    </source>
</evidence>
<evidence type="ECO:0000313" key="9">
    <source>
        <dbReference type="Proteomes" id="UP000475117"/>
    </source>
</evidence>
<dbReference type="Proteomes" id="UP000475117">
    <property type="component" value="Chromosome"/>
</dbReference>
<dbReference type="GO" id="GO:0009279">
    <property type="term" value="C:cell outer membrane"/>
    <property type="evidence" value="ECO:0007669"/>
    <property type="project" value="UniProtKB-SubCell"/>
</dbReference>
<protein>
    <submittedName>
        <fullName evidence="8">Outer membrane protein transport protein</fullName>
    </submittedName>
</protein>
<dbReference type="KEGG" id="soa:G3M56_003370"/>
<dbReference type="PANTHER" id="PTHR35093:SF8">
    <property type="entry name" value="OUTER MEMBRANE PROTEIN NMB0088-RELATED"/>
    <property type="match status" value="1"/>
</dbReference>
<dbReference type="EMBL" id="CP066776">
    <property type="protein sequence ID" value="QQL45643.1"/>
    <property type="molecule type" value="Genomic_DNA"/>
</dbReference>
<keyword evidence="4" id="KW-0812">Transmembrane</keyword>
<evidence type="ECO:0000256" key="5">
    <source>
        <dbReference type="ARBA" id="ARBA00022729"/>
    </source>
</evidence>
<keyword evidence="3" id="KW-1134">Transmembrane beta strand</keyword>
<keyword evidence="6" id="KW-0472">Membrane</keyword>
<evidence type="ECO:0000256" key="2">
    <source>
        <dbReference type="ARBA" id="ARBA00008163"/>
    </source>
</evidence>
<evidence type="ECO:0000256" key="3">
    <source>
        <dbReference type="ARBA" id="ARBA00022452"/>
    </source>
</evidence>